<dbReference type="EMBL" id="BAAAHP010000045">
    <property type="protein sequence ID" value="GAA0929014.1"/>
    <property type="molecule type" value="Genomic_DNA"/>
</dbReference>
<keyword evidence="10" id="KW-1185">Reference proteome</keyword>
<name>A0ABN1PJ47_9PSEU</name>
<evidence type="ECO:0000256" key="7">
    <source>
        <dbReference type="RuleBase" id="RU363032"/>
    </source>
</evidence>
<keyword evidence="6 7" id="KW-0472">Membrane</keyword>
<proteinExistence type="inferred from homology"/>
<gene>
    <name evidence="9" type="ORF">GCM10009559_15520</name>
</gene>
<keyword evidence="5 7" id="KW-1133">Transmembrane helix</keyword>
<sequence length="305" mass="32499">MLTFLLRRLVTSVVTVVGVVVIVFFLARLTGSPANLYLPEGASPERYEQFNREHGFDLPLWEQFVRFLGGVLRLDFGDSIWQQRPALEAAAEAMPPTLLLALIAMTGSLAVAVPLGAAAARRRFRLADRVITLSSLTTASIPDFWFALVGVLFLSIQLGLLPTSGDATVASWVLPVATLMLAPVGVLTQVTRGAMIDALGSGYVQNARARGLSPSRLVYRHALRNAALPLLTVAGDRAAGMVNGAIIVGTVFAFPGIGTLIVGAVLNRDFALIQASIFIVGVAVVLLNILVDLTYALADPRVRIS</sequence>
<evidence type="ECO:0000256" key="2">
    <source>
        <dbReference type="ARBA" id="ARBA00022448"/>
    </source>
</evidence>
<dbReference type="InterPro" id="IPR035906">
    <property type="entry name" value="MetI-like_sf"/>
</dbReference>
<comment type="caution">
    <text evidence="9">The sequence shown here is derived from an EMBL/GenBank/DDBJ whole genome shotgun (WGS) entry which is preliminary data.</text>
</comment>
<protein>
    <submittedName>
        <fullName evidence="9">ABC transporter permease</fullName>
    </submittedName>
</protein>
<comment type="subcellular location">
    <subcellularLocation>
        <location evidence="1 7">Cell membrane</location>
        <topology evidence="1 7">Multi-pass membrane protein</topology>
    </subcellularLocation>
</comment>
<evidence type="ECO:0000259" key="8">
    <source>
        <dbReference type="PROSITE" id="PS50928"/>
    </source>
</evidence>
<feature type="transmembrane region" description="Helical" evidence="7">
    <location>
        <begin position="98"/>
        <end position="120"/>
    </location>
</feature>
<dbReference type="InterPro" id="IPR045621">
    <property type="entry name" value="BPD_transp_1_N"/>
</dbReference>
<evidence type="ECO:0000313" key="10">
    <source>
        <dbReference type="Proteomes" id="UP001499967"/>
    </source>
</evidence>
<dbReference type="PANTHER" id="PTHR43163:SF6">
    <property type="entry name" value="DIPEPTIDE TRANSPORT SYSTEM PERMEASE PROTEIN DPPB-RELATED"/>
    <property type="match status" value="1"/>
</dbReference>
<evidence type="ECO:0000256" key="3">
    <source>
        <dbReference type="ARBA" id="ARBA00022475"/>
    </source>
</evidence>
<dbReference type="Gene3D" id="1.10.3720.10">
    <property type="entry name" value="MetI-like"/>
    <property type="match status" value="1"/>
</dbReference>
<dbReference type="RefSeq" id="WP_343940479.1">
    <property type="nucleotide sequence ID" value="NZ_BAAAHP010000045.1"/>
</dbReference>
<feature type="transmembrane region" description="Helical" evidence="7">
    <location>
        <begin position="245"/>
        <end position="266"/>
    </location>
</feature>
<dbReference type="CDD" id="cd06261">
    <property type="entry name" value="TM_PBP2"/>
    <property type="match status" value="1"/>
</dbReference>
<evidence type="ECO:0000313" key="9">
    <source>
        <dbReference type="EMBL" id="GAA0929014.1"/>
    </source>
</evidence>
<evidence type="ECO:0000256" key="4">
    <source>
        <dbReference type="ARBA" id="ARBA00022692"/>
    </source>
</evidence>
<feature type="transmembrane region" description="Helical" evidence="7">
    <location>
        <begin position="167"/>
        <end position="187"/>
    </location>
</feature>
<dbReference type="PANTHER" id="PTHR43163">
    <property type="entry name" value="DIPEPTIDE TRANSPORT SYSTEM PERMEASE PROTEIN DPPB-RELATED"/>
    <property type="match status" value="1"/>
</dbReference>
<comment type="similarity">
    <text evidence="7">Belongs to the binding-protein-dependent transport system permease family.</text>
</comment>
<reference evidence="9 10" key="1">
    <citation type="journal article" date="2019" name="Int. J. Syst. Evol. Microbiol.">
        <title>The Global Catalogue of Microorganisms (GCM) 10K type strain sequencing project: providing services to taxonomists for standard genome sequencing and annotation.</title>
        <authorList>
            <consortium name="The Broad Institute Genomics Platform"/>
            <consortium name="The Broad Institute Genome Sequencing Center for Infectious Disease"/>
            <person name="Wu L."/>
            <person name="Ma J."/>
        </authorList>
    </citation>
    <scope>NUCLEOTIDE SEQUENCE [LARGE SCALE GENOMIC DNA]</scope>
    <source>
        <strain evidence="9 10">JCM 11117</strain>
    </source>
</reference>
<dbReference type="InterPro" id="IPR000515">
    <property type="entry name" value="MetI-like"/>
</dbReference>
<feature type="domain" description="ABC transmembrane type-1" evidence="8">
    <location>
        <begin position="94"/>
        <end position="291"/>
    </location>
</feature>
<keyword evidence="3" id="KW-1003">Cell membrane</keyword>
<organism evidence="9 10">
    <name type="scientific">Pseudonocardia zijingensis</name>
    <dbReference type="NCBI Taxonomy" id="153376"/>
    <lineage>
        <taxon>Bacteria</taxon>
        <taxon>Bacillati</taxon>
        <taxon>Actinomycetota</taxon>
        <taxon>Actinomycetes</taxon>
        <taxon>Pseudonocardiales</taxon>
        <taxon>Pseudonocardiaceae</taxon>
        <taxon>Pseudonocardia</taxon>
    </lineage>
</organism>
<evidence type="ECO:0000256" key="5">
    <source>
        <dbReference type="ARBA" id="ARBA00022989"/>
    </source>
</evidence>
<dbReference type="Pfam" id="PF19300">
    <property type="entry name" value="BPD_transp_1_N"/>
    <property type="match status" value="1"/>
</dbReference>
<dbReference type="PROSITE" id="PS50928">
    <property type="entry name" value="ABC_TM1"/>
    <property type="match status" value="1"/>
</dbReference>
<dbReference type="Proteomes" id="UP001499967">
    <property type="component" value="Unassembled WGS sequence"/>
</dbReference>
<feature type="transmembrane region" description="Helical" evidence="7">
    <location>
        <begin position="272"/>
        <end position="298"/>
    </location>
</feature>
<dbReference type="Pfam" id="PF00528">
    <property type="entry name" value="BPD_transp_1"/>
    <property type="match status" value="1"/>
</dbReference>
<keyword evidence="2 7" id="KW-0813">Transport</keyword>
<feature type="transmembrane region" description="Helical" evidence="7">
    <location>
        <begin position="9"/>
        <end position="29"/>
    </location>
</feature>
<evidence type="ECO:0000256" key="1">
    <source>
        <dbReference type="ARBA" id="ARBA00004651"/>
    </source>
</evidence>
<keyword evidence="4 7" id="KW-0812">Transmembrane</keyword>
<dbReference type="SUPFAM" id="SSF161098">
    <property type="entry name" value="MetI-like"/>
    <property type="match status" value="1"/>
</dbReference>
<accession>A0ABN1PJ47</accession>
<feature type="transmembrane region" description="Helical" evidence="7">
    <location>
        <begin position="141"/>
        <end position="161"/>
    </location>
</feature>
<evidence type="ECO:0000256" key="6">
    <source>
        <dbReference type="ARBA" id="ARBA00023136"/>
    </source>
</evidence>